<dbReference type="InterPro" id="IPR000792">
    <property type="entry name" value="Tscrpt_reg_LuxR_C"/>
</dbReference>
<evidence type="ECO:0000256" key="2">
    <source>
        <dbReference type="ARBA" id="ARBA00023125"/>
    </source>
</evidence>
<name>A0AAE6JLZ8_9SPHI</name>
<keyword evidence="2" id="KW-0238">DNA-binding</keyword>
<keyword evidence="4" id="KW-1133">Transmembrane helix</keyword>
<dbReference type="PRINTS" id="PR00038">
    <property type="entry name" value="HTHLUXR"/>
</dbReference>
<feature type="domain" description="HTH luxR-type" evidence="5">
    <location>
        <begin position="242"/>
        <end position="307"/>
    </location>
</feature>
<feature type="transmembrane region" description="Helical" evidence="4">
    <location>
        <begin position="41"/>
        <end position="59"/>
    </location>
</feature>
<protein>
    <submittedName>
        <fullName evidence="6">DUF63 family protein</fullName>
    </submittedName>
</protein>
<feature type="transmembrane region" description="Helical" evidence="4">
    <location>
        <begin position="74"/>
        <end position="91"/>
    </location>
</feature>
<dbReference type="InterPro" id="IPR036388">
    <property type="entry name" value="WH-like_DNA-bd_sf"/>
</dbReference>
<evidence type="ECO:0000313" key="8">
    <source>
        <dbReference type="Proteomes" id="UP000250557"/>
    </source>
</evidence>
<evidence type="ECO:0000313" key="7">
    <source>
        <dbReference type="EMBL" id="QTE49633.1"/>
    </source>
</evidence>
<sequence length="307" mass="36091">MLVFGTQIHIVTFIFILLEMGMFIFQLFYYLFRPQDLQRKLYLILLALMLFYNITGGLFPDPTIHIDISIQEMVAYGSGFLMACYFPYYFYKAFDLPTLRWHAYFGVPLFLFLPYVIFFIIIYAINGNLNVDIKYGMIAPFIYALVLLWVMFMAIRNKHRKERNQSKYFEEIFMYGAVTPWASLAFFGLVESSQLIEVLCTNTGIIGITILFIWRSVKSARQEYERLLQLGEHQTSTEVFEAMCRFYKLTSREIEIALLVRQGLSHKEISDKLFIALKTVENHIHNIYEKTRVKNKVALIKKLSHNG</sequence>
<dbReference type="InterPro" id="IPR016032">
    <property type="entry name" value="Sig_transdc_resp-reg_C-effctor"/>
</dbReference>
<dbReference type="PANTHER" id="PTHR44688">
    <property type="entry name" value="DNA-BINDING TRANSCRIPTIONAL ACTIVATOR DEVR_DOSR"/>
    <property type="match status" value="1"/>
</dbReference>
<dbReference type="GO" id="GO:0006355">
    <property type="term" value="P:regulation of DNA-templated transcription"/>
    <property type="evidence" value="ECO:0007669"/>
    <property type="project" value="InterPro"/>
</dbReference>
<dbReference type="Proteomes" id="UP000663940">
    <property type="component" value="Chromosome"/>
</dbReference>
<evidence type="ECO:0000313" key="9">
    <source>
        <dbReference type="Proteomes" id="UP000663940"/>
    </source>
</evidence>
<keyword evidence="4" id="KW-0472">Membrane</keyword>
<evidence type="ECO:0000313" key="6">
    <source>
        <dbReference type="EMBL" id="QEM07798.1"/>
    </source>
</evidence>
<dbReference type="AlphaFoldDB" id="A0AAE6JLZ8"/>
<reference evidence="7 9" key="2">
    <citation type="submission" date="2021-03" db="EMBL/GenBank/DDBJ databases">
        <title>Mucilaginibacter strains isolated from gold and copper mining confer multi heavy-metal resistance.</title>
        <authorList>
            <person name="Li Y."/>
        </authorList>
    </citation>
    <scope>NUCLEOTIDE SEQUENCE [LARGE SCALE GENOMIC DNA]</scope>
    <source>
        <strain evidence="7 9">P2-4</strain>
    </source>
</reference>
<dbReference type="Pfam" id="PF00196">
    <property type="entry name" value="GerE"/>
    <property type="match status" value="1"/>
</dbReference>
<accession>A0AAE6JLZ8</accession>
<feature type="transmembrane region" description="Helical" evidence="4">
    <location>
        <begin position="168"/>
        <end position="189"/>
    </location>
</feature>
<dbReference type="PROSITE" id="PS50043">
    <property type="entry name" value="HTH_LUXR_2"/>
    <property type="match status" value="1"/>
</dbReference>
<keyword evidence="4" id="KW-0812">Transmembrane</keyword>
<keyword evidence="1" id="KW-0805">Transcription regulation</keyword>
<proteinExistence type="predicted"/>
<feature type="transmembrane region" description="Helical" evidence="4">
    <location>
        <begin position="6"/>
        <end position="29"/>
    </location>
</feature>
<dbReference type="PANTHER" id="PTHR44688:SF16">
    <property type="entry name" value="DNA-BINDING TRANSCRIPTIONAL ACTIVATOR DEVR_DOSR"/>
    <property type="match status" value="1"/>
</dbReference>
<dbReference type="SUPFAM" id="SSF46894">
    <property type="entry name" value="C-terminal effector domain of the bipartite response regulators"/>
    <property type="match status" value="1"/>
</dbReference>
<evidence type="ECO:0000256" key="4">
    <source>
        <dbReference type="SAM" id="Phobius"/>
    </source>
</evidence>
<evidence type="ECO:0000259" key="5">
    <source>
        <dbReference type="PROSITE" id="PS50043"/>
    </source>
</evidence>
<dbReference type="CDD" id="cd06170">
    <property type="entry name" value="LuxR_C_like"/>
    <property type="match status" value="1"/>
</dbReference>
<evidence type="ECO:0000256" key="3">
    <source>
        <dbReference type="ARBA" id="ARBA00023163"/>
    </source>
</evidence>
<keyword evidence="3" id="KW-0804">Transcription</keyword>
<organism evidence="6 8">
    <name type="scientific">Mucilaginibacter rubeus</name>
    <dbReference type="NCBI Taxonomy" id="2027860"/>
    <lineage>
        <taxon>Bacteria</taxon>
        <taxon>Pseudomonadati</taxon>
        <taxon>Bacteroidota</taxon>
        <taxon>Sphingobacteriia</taxon>
        <taxon>Sphingobacteriales</taxon>
        <taxon>Sphingobacteriaceae</taxon>
        <taxon>Mucilaginibacter</taxon>
    </lineage>
</organism>
<gene>
    <name evidence="6" type="ORF">DIU31_031455</name>
    <name evidence="7" type="ORF">J3L21_29565</name>
</gene>
<evidence type="ECO:0000256" key="1">
    <source>
        <dbReference type="ARBA" id="ARBA00023015"/>
    </source>
</evidence>
<dbReference type="Gene3D" id="1.10.10.10">
    <property type="entry name" value="Winged helix-like DNA-binding domain superfamily/Winged helix DNA-binding domain"/>
    <property type="match status" value="1"/>
</dbReference>
<dbReference type="GO" id="GO:0003677">
    <property type="term" value="F:DNA binding"/>
    <property type="evidence" value="ECO:0007669"/>
    <property type="project" value="UniProtKB-KW"/>
</dbReference>
<feature type="transmembrane region" description="Helical" evidence="4">
    <location>
        <begin position="137"/>
        <end position="156"/>
    </location>
</feature>
<keyword evidence="9" id="KW-1185">Reference proteome</keyword>
<reference evidence="6 8" key="1">
    <citation type="submission" date="2019-08" db="EMBL/GenBank/DDBJ databases">
        <title>Comparative genome analysis confer to the adaptation heavy metal polluted environment.</title>
        <authorList>
            <person name="Li Y."/>
        </authorList>
    </citation>
    <scope>NUCLEOTIDE SEQUENCE [LARGE SCALE GENOMIC DNA]</scope>
    <source>
        <strain evidence="6 8">P2</strain>
    </source>
</reference>
<dbReference type="EMBL" id="CP043451">
    <property type="protein sequence ID" value="QEM07798.1"/>
    <property type="molecule type" value="Genomic_DNA"/>
</dbReference>
<feature type="transmembrane region" description="Helical" evidence="4">
    <location>
        <begin position="195"/>
        <end position="214"/>
    </location>
</feature>
<feature type="transmembrane region" description="Helical" evidence="4">
    <location>
        <begin position="103"/>
        <end position="125"/>
    </location>
</feature>
<dbReference type="SMART" id="SM00421">
    <property type="entry name" value="HTH_LUXR"/>
    <property type="match status" value="1"/>
</dbReference>
<dbReference type="Proteomes" id="UP000250557">
    <property type="component" value="Chromosome"/>
</dbReference>
<dbReference type="EMBL" id="CP071880">
    <property type="protein sequence ID" value="QTE49633.1"/>
    <property type="molecule type" value="Genomic_DNA"/>
</dbReference>